<comment type="subcellular location">
    <subcellularLocation>
        <location evidence="1">Membrane</location>
        <topology evidence="1">Single-pass type I membrane protein</topology>
    </subcellularLocation>
</comment>
<evidence type="ECO:0000256" key="3">
    <source>
        <dbReference type="ARBA" id="ARBA00022729"/>
    </source>
</evidence>
<keyword evidence="2" id="KW-0433">Leucine-rich repeat</keyword>
<feature type="signal peptide" evidence="7">
    <location>
        <begin position="1"/>
        <end position="31"/>
    </location>
</feature>
<keyword evidence="9" id="KW-1185">Reference proteome</keyword>
<evidence type="ECO:0000256" key="6">
    <source>
        <dbReference type="ARBA" id="ARBA00023180"/>
    </source>
</evidence>
<evidence type="ECO:0000256" key="4">
    <source>
        <dbReference type="ARBA" id="ARBA00022737"/>
    </source>
</evidence>
<proteinExistence type="predicted"/>
<keyword evidence="5" id="KW-0472">Membrane</keyword>
<name>A0AA88QLA4_9ASTE</name>
<evidence type="ECO:0000256" key="2">
    <source>
        <dbReference type="ARBA" id="ARBA00022614"/>
    </source>
</evidence>
<dbReference type="InterPro" id="IPR051824">
    <property type="entry name" value="LRR_Rcpt-Like_S/T_Kinase"/>
</dbReference>
<dbReference type="GO" id="GO:0005886">
    <property type="term" value="C:plasma membrane"/>
    <property type="evidence" value="ECO:0007669"/>
    <property type="project" value="TreeGrafter"/>
</dbReference>
<dbReference type="FunFam" id="3.80.10.10:FF:000041">
    <property type="entry name" value="LRR receptor-like serine/threonine-protein kinase ERECTA"/>
    <property type="match status" value="1"/>
</dbReference>
<protein>
    <submittedName>
        <fullName evidence="8">Uncharacterized protein</fullName>
    </submittedName>
</protein>
<dbReference type="EMBL" id="JAVXUO010002540">
    <property type="protein sequence ID" value="KAK2972018.1"/>
    <property type="molecule type" value="Genomic_DNA"/>
</dbReference>
<organism evidence="8 9">
    <name type="scientific">Escallonia rubra</name>
    <dbReference type="NCBI Taxonomy" id="112253"/>
    <lineage>
        <taxon>Eukaryota</taxon>
        <taxon>Viridiplantae</taxon>
        <taxon>Streptophyta</taxon>
        <taxon>Embryophyta</taxon>
        <taxon>Tracheophyta</taxon>
        <taxon>Spermatophyta</taxon>
        <taxon>Magnoliopsida</taxon>
        <taxon>eudicotyledons</taxon>
        <taxon>Gunneridae</taxon>
        <taxon>Pentapetalae</taxon>
        <taxon>asterids</taxon>
        <taxon>campanulids</taxon>
        <taxon>Escalloniales</taxon>
        <taxon>Escalloniaceae</taxon>
        <taxon>Escallonia</taxon>
    </lineage>
</organism>
<accession>A0AA88QLA4</accession>
<dbReference type="PANTHER" id="PTHR48006">
    <property type="entry name" value="LEUCINE-RICH REPEAT-CONTAINING PROTEIN DDB_G0281931-RELATED"/>
    <property type="match status" value="1"/>
</dbReference>
<gene>
    <name evidence="8" type="ORF">RJ640_005038</name>
</gene>
<dbReference type="InterPro" id="IPR032675">
    <property type="entry name" value="LRR_dom_sf"/>
</dbReference>
<evidence type="ECO:0000256" key="7">
    <source>
        <dbReference type="SAM" id="SignalP"/>
    </source>
</evidence>
<dbReference type="Gene3D" id="3.80.10.10">
    <property type="entry name" value="Ribonuclease Inhibitor"/>
    <property type="match status" value="1"/>
</dbReference>
<sequence length="318" mass="36010">MKLRMASPPSPPFAVLCCAFIFSLLVSVALAQNRTTNATTDPYEARSLNSIFQQWGIPEPTGWNISGELCSGTAIDATTIDNPNINPGIKKVYAMDITGAIPEELWNLTYLTNMFFDSSGVSGGIPSTFANLQSLTTVWASDNELTGSIPAFIGNWSKLTTLRFQGNSFEGPIPQTLSNLTSLTDLRISDLSNRSSSLEFLNDMKLLNDSEKSQSFWLYSNQYWRISKFVTTGFELQQLDWTDSRLTVQLEFTGLLVSWKQYVKWYPASGKECLSRQYRQRYRIFPARRLFLKEPKRQVKKLGTMPFAASKLYKNQFR</sequence>
<comment type="caution">
    <text evidence="8">The sequence shown here is derived from an EMBL/GenBank/DDBJ whole genome shotgun (WGS) entry which is preliminary data.</text>
</comment>
<reference evidence="8" key="1">
    <citation type="submission" date="2022-12" db="EMBL/GenBank/DDBJ databases">
        <title>Draft genome assemblies for two species of Escallonia (Escalloniales).</title>
        <authorList>
            <person name="Chanderbali A."/>
            <person name="Dervinis C."/>
            <person name="Anghel I."/>
            <person name="Soltis D."/>
            <person name="Soltis P."/>
            <person name="Zapata F."/>
        </authorList>
    </citation>
    <scope>NUCLEOTIDE SEQUENCE</scope>
    <source>
        <strain evidence="8">UCBG92.1500</strain>
        <tissue evidence="8">Leaf</tissue>
    </source>
</reference>
<evidence type="ECO:0000256" key="5">
    <source>
        <dbReference type="ARBA" id="ARBA00023136"/>
    </source>
</evidence>
<evidence type="ECO:0000256" key="1">
    <source>
        <dbReference type="ARBA" id="ARBA00004479"/>
    </source>
</evidence>
<dbReference type="Pfam" id="PF00560">
    <property type="entry name" value="LRR_1"/>
    <property type="match status" value="2"/>
</dbReference>
<keyword evidence="6" id="KW-0325">Glycoprotein</keyword>
<feature type="chain" id="PRO_5041640120" evidence="7">
    <location>
        <begin position="32"/>
        <end position="318"/>
    </location>
</feature>
<dbReference type="Proteomes" id="UP001187471">
    <property type="component" value="Unassembled WGS sequence"/>
</dbReference>
<keyword evidence="3 7" id="KW-0732">Signal</keyword>
<evidence type="ECO:0000313" key="9">
    <source>
        <dbReference type="Proteomes" id="UP001187471"/>
    </source>
</evidence>
<dbReference type="PANTHER" id="PTHR48006:SF62">
    <property type="entry name" value="LEUCINE-RICH REPEAT TRANSMEMBRANE PROTEIN KINASE"/>
    <property type="match status" value="1"/>
</dbReference>
<dbReference type="AlphaFoldDB" id="A0AA88QLA4"/>
<dbReference type="SUPFAM" id="SSF52058">
    <property type="entry name" value="L domain-like"/>
    <property type="match status" value="1"/>
</dbReference>
<dbReference type="InterPro" id="IPR001611">
    <property type="entry name" value="Leu-rich_rpt"/>
</dbReference>
<evidence type="ECO:0000313" key="8">
    <source>
        <dbReference type="EMBL" id="KAK2972018.1"/>
    </source>
</evidence>
<keyword evidence="4" id="KW-0677">Repeat</keyword>